<evidence type="ECO:0000313" key="3">
    <source>
        <dbReference type="Proteomes" id="UP001500393"/>
    </source>
</evidence>
<dbReference type="SMART" id="SM00530">
    <property type="entry name" value="HTH_XRE"/>
    <property type="match status" value="1"/>
</dbReference>
<dbReference type="InterPro" id="IPR010982">
    <property type="entry name" value="Lambda_DNA-bd_dom_sf"/>
</dbReference>
<dbReference type="PANTHER" id="PTHR35010">
    <property type="entry name" value="BLL4672 PROTEIN-RELATED"/>
    <property type="match status" value="1"/>
</dbReference>
<reference evidence="2 3" key="1">
    <citation type="journal article" date="2019" name="Int. J. Syst. Evol. Microbiol.">
        <title>The Global Catalogue of Microorganisms (GCM) 10K type strain sequencing project: providing services to taxonomists for standard genome sequencing and annotation.</title>
        <authorList>
            <consortium name="The Broad Institute Genomics Platform"/>
            <consortium name="The Broad Institute Genome Sequencing Center for Infectious Disease"/>
            <person name="Wu L."/>
            <person name="Ma J."/>
        </authorList>
    </citation>
    <scope>NUCLEOTIDE SEQUENCE [LARGE SCALE GENOMIC DNA]</scope>
    <source>
        <strain evidence="2 3">JCM 14969</strain>
    </source>
</reference>
<dbReference type="Gene3D" id="1.10.260.40">
    <property type="entry name" value="lambda repressor-like DNA-binding domains"/>
    <property type="match status" value="1"/>
</dbReference>
<dbReference type="Gene3D" id="3.30.450.180">
    <property type="match status" value="1"/>
</dbReference>
<dbReference type="InterPro" id="IPR041413">
    <property type="entry name" value="MLTR_LBD"/>
</dbReference>
<protein>
    <submittedName>
        <fullName evidence="2">Helix-turn-helix transcriptional regulator</fullName>
    </submittedName>
</protein>
<evidence type="ECO:0000259" key="1">
    <source>
        <dbReference type="PROSITE" id="PS50943"/>
    </source>
</evidence>
<feature type="domain" description="HTH cro/C1-type" evidence="1">
    <location>
        <begin position="28"/>
        <end position="79"/>
    </location>
</feature>
<dbReference type="PANTHER" id="PTHR35010:SF2">
    <property type="entry name" value="BLL4672 PROTEIN"/>
    <property type="match status" value="1"/>
</dbReference>
<dbReference type="PROSITE" id="PS50943">
    <property type="entry name" value="HTH_CROC1"/>
    <property type="match status" value="1"/>
</dbReference>
<organism evidence="2 3">
    <name type="scientific">Kribbella sancticallisti</name>
    <dbReference type="NCBI Taxonomy" id="460087"/>
    <lineage>
        <taxon>Bacteria</taxon>
        <taxon>Bacillati</taxon>
        <taxon>Actinomycetota</taxon>
        <taxon>Actinomycetes</taxon>
        <taxon>Propionibacteriales</taxon>
        <taxon>Kribbellaceae</taxon>
        <taxon>Kribbella</taxon>
    </lineage>
</organism>
<dbReference type="Pfam" id="PF17765">
    <property type="entry name" value="MLTR_LBD"/>
    <property type="match status" value="1"/>
</dbReference>
<dbReference type="Pfam" id="PF13560">
    <property type="entry name" value="HTH_31"/>
    <property type="match status" value="1"/>
</dbReference>
<dbReference type="CDD" id="cd00093">
    <property type="entry name" value="HTH_XRE"/>
    <property type="match status" value="1"/>
</dbReference>
<dbReference type="EMBL" id="BAAAOS010000045">
    <property type="protein sequence ID" value="GAA1595941.1"/>
    <property type="molecule type" value="Genomic_DNA"/>
</dbReference>
<evidence type="ECO:0000313" key="2">
    <source>
        <dbReference type="EMBL" id="GAA1595941.1"/>
    </source>
</evidence>
<accession>A0ABN2E7G8</accession>
<sequence>MAELGKTLHAWRDRVTPAEVGLPAGDRRRAPGLRREELAQLAGLSMDYVVRLEQGRSSAPSVQVLTALSRALRLTDAERDHLFVLAGQVPPAAGQISAYIPPGVQRLVDQLDAAPLSVYDAAWTIVSWNPLWAALLGDPSVLRGRRRNIIWRHFTAPVEESWPAGRIVQTPEQAAVFSRAMITDLRTAAARYPKDADLRALIQELRAGSDHFARLWDQHVVGFHESDRKTIEHASLGPITLDCDVLTVPGSDLRIVVYTAAPGTEAAEKLRLLSVVGLQSLA</sequence>
<comment type="caution">
    <text evidence="2">The sequence shown here is derived from an EMBL/GenBank/DDBJ whole genome shotgun (WGS) entry which is preliminary data.</text>
</comment>
<proteinExistence type="predicted"/>
<gene>
    <name evidence="2" type="ORF">GCM10009789_57350</name>
</gene>
<keyword evidence="3" id="KW-1185">Reference proteome</keyword>
<name>A0ABN2E7G8_9ACTN</name>
<dbReference type="Proteomes" id="UP001500393">
    <property type="component" value="Unassembled WGS sequence"/>
</dbReference>
<dbReference type="RefSeq" id="WP_344219311.1">
    <property type="nucleotide sequence ID" value="NZ_BAAAOS010000045.1"/>
</dbReference>
<dbReference type="SUPFAM" id="SSF47413">
    <property type="entry name" value="lambda repressor-like DNA-binding domains"/>
    <property type="match status" value="1"/>
</dbReference>
<dbReference type="InterPro" id="IPR001387">
    <property type="entry name" value="Cro/C1-type_HTH"/>
</dbReference>